<feature type="compositionally biased region" description="Polar residues" evidence="1">
    <location>
        <begin position="500"/>
        <end position="509"/>
    </location>
</feature>
<proteinExistence type="predicted"/>
<comment type="caution">
    <text evidence="2">The sequence shown here is derived from an EMBL/GenBank/DDBJ whole genome shotgun (WGS) entry which is preliminary data.</text>
</comment>
<feature type="region of interest" description="Disordered" evidence="1">
    <location>
        <begin position="847"/>
        <end position="890"/>
    </location>
</feature>
<feature type="compositionally biased region" description="Low complexity" evidence="1">
    <location>
        <begin position="847"/>
        <end position="874"/>
    </location>
</feature>
<feature type="region of interest" description="Disordered" evidence="1">
    <location>
        <begin position="281"/>
        <end position="322"/>
    </location>
</feature>
<feature type="compositionally biased region" description="Basic and acidic residues" evidence="1">
    <location>
        <begin position="133"/>
        <end position="174"/>
    </location>
</feature>
<dbReference type="OrthoDB" id="6159439at2759"/>
<feature type="region of interest" description="Disordered" evidence="1">
    <location>
        <begin position="737"/>
        <end position="756"/>
    </location>
</feature>
<feature type="region of interest" description="Disordered" evidence="1">
    <location>
        <begin position="127"/>
        <end position="177"/>
    </location>
</feature>
<feature type="region of interest" description="Disordered" evidence="1">
    <location>
        <begin position="417"/>
        <end position="536"/>
    </location>
</feature>
<feature type="region of interest" description="Disordered" evidence="1">
    <location>
        <begin position="999"/>
        <end position="1065"/>
    </location>
</feature>
<accession>A0A9P3HIP0</accession>
<organism evidence="2 3">
    <name type="scientific">Entomortierella parvispora</name>
    <dbReference type="NCBI Taxonomy" id="205924"/>
    <lineage>
        <taxon>Eukaryota</taxon>
        <taxon>Fungi</taxon>
        <taxon>Fungi incertae sedis</taxon>
        <taxon>Mucoromycota</taxon>
        <taxon>Mortierellomycotina</taxon>
        <taxon>Mortierellomycetes</taxon>
        <taxon>Mortierellales</taxon>
        <taxon>Mortierellaceae</taxon>
        <taxon>Entomortierella</taxon>
    </lineage>
</organism>
<feature type="compositionally biased region" description="Low complexity" evidence="1">
    <location>
        <begin position="417"/>
        <end position="427"/>
    </location>
</feature>
<feature type="region of interest" description="Disordered" evidence="1">
    <location>
        <begin position="350"/>
        <end position="404"/>
    </location>
</feature>
<feature type="compositionally biased region" description="Low complexity" evidence="1">
    <location>
        <begin position="628"/>
        <end position="651"/>
    </location>
</feature>
<feature type="compositionally biased region" description="Low complexity" evidence="1">
    <location>
        <begin position="364"/>
        <end position="378"/>
    </location>
</feature>
<feature type="compositionally biased region" description="Acidic residues" evidence="1">
    <location>
        <begin position="1010"/>
        <end position="1023"/>
    </location>
</feature>
<feature type="region of interest" description="Disordered" evidence="1">
    <location>
        <begin position="674"/>
        <end position="713"/>
    </location>
</feature>
<feature type="compositionally biased region" description="Basic and acidic residues" evidence="1">
    <location>
        <begin position="739"/>
        <end position="756"/>
    </location>
</feature>
<protein>
    <submittedName>
        <fullName evidence="2">Uncharacterized protein</fullName>
    </submittedName>
</protein>
<feature type="compositionally biased region" description="Low complexity" evidence="1">
    <location>
        <begin position="98"/>
        <end position="107"/>
    </location>
</feature>
<feature type="compositionally biased region" description="Polar residues" evidence="1">
    <location>
        <begin position="457"/>
        <end position="469"/>
    </location>
</feature>
<evidence type="ECO:0000313" key="2">
    <source>
        <dbReference type="EMBL" id="GJJ77449.1"/>
    </source>
</evidence>
<feature type="compositionally biased region" description="Basic and acidic residues" evidence="1">
    <location>
        <begin position="47"/>
        <end position="63"/>
    </location>
</feature>
<evidence type="ECO:0000313" key="3">
    <source>
        <dbReference type="Proteomes" id="UP000827284"/>
    </source>
</evidence>
<feature type="compositionally biased region" description="Polar residues" evidence="1">
    <location>
        <begin position="1045"/>
        <end position="1065"/>
    </location>
</feature>
<evidence type="ECO:0000256" key="1">
    <source>
        <dbReference type="SAM" id="MobiDB-lite"/>
    </source>
</evidence>
<feature type="compositionally biased region" description="Low complexity" evidence="1">
    <location>
        <begin position="683"/>
        <end position="702"/>
    </location>
</feature>
<reference evidence="2" key="2">
    <citation type="journal article" date="2022" name="Microbiol. Resour. Announc.">
        <title>Whole-Genome Sequence of Entomortierella parvispora E1425, a Mucoromycotan Fungus Associated with Burkholderiaceae-Related Endosymbiotic Bacteria.</title>
        <authorList>
            <person name="Herlambang A."/>
            <person name="Guo Y."/>
            <person name="Takashima Y."/>
            <person name="Narisawa K."/>
            <person name="Ohta H."/>
            <person name="Nishizawa T."/>
        </authorList>
    </citation>
    <scope>NUCLEOTIDE SEQUENCE</scope>
    <source>
        <strain evidence="2">E1425</strain>
    </source>
</reference>
<name>A0A9P3HIP0_9FUNG</name>
<feature type="region of interest" description="Disordered" evidence="1">
    <location>
        <begin position="1"/>
        <end position="107"/>
    </location>
</feature>
<dbReference type="AlphaFoldDB" id="A0A9P3HIP0"/>
<feature type="region of interest" description="Disordered" evidence="1">
    <location>
        <begin position="613"/>
        <end position="651"/>
    </location>
</feature>
<reference evidence="2" key="1">
    <citation type="submission" date="2021-11" db="EMBL/GenBank/DDBJ databases">
        <authorList>
            <person name="Herlambang A."/>
            <person name="Guo Y."/>
            <person name="Takashima Y."/>
            <person name="Nishizawa T."/>
        </authorList>
    </citation>
    <scope>NUCLEOTIDE SEQUENCE</scope>
    <source>
        <strain evidence="2">E1425</strain>
    </source>
</reference>
<gene>
    <name evidence="2" type="ORF">EMPS_09808</name>
</gene>
<keyword evidence="3" id="KW-1185">Reference proteome</keyword>
<dbReference type="EMBL" id="BQFW01000013">
    <property type="protein sequence ID" value="GJJ77449.1"/>
    <property type="molecule type" value="Genomic_DNA"/>
</dbReference>
<sequence length="1065" mass="117940">MSTGPPGSRPQRLSASTPPPSPPLAALAVAKTMQPLHRSTDPPSSLQEHHRDLEQDHRRHSSEPSEPASKSTNDDKGSTQTLKGLQPPSPPLGDAGPTATAAAAAAAASYTMQELAIAYSMVTSTRQQQQQEQQRRQENQQKKSDSDEGKDKEAEEESRSTHEAKLDQPHHADGSDALSSLWKKTTPLQEPYFQTRHTIASQHTLSTLGGVLFSLDEVPLEFNQDMYIAMRNRIFELEAKSVNYSPFSHSRKRSMDRAGIEETVDRFGGYDRRYEPGHYAKRPMHSYRMDPRGPPVRSSAPSDDEHFPGPPRHHHPGLSSYPSWYTPEVYTGGSRAAYALDRYPVDREFDYPSIDPRTGHELQHPSSHPGSPHSNYPPMRSARSPPPQAGHPHPHSRQQGPGATEERYAMDERLHVPPSAADSAHSSNSHHPHPLAHRPSNQGAPARGGPMHPGQHPQKQPSGAPSQTYPHPSQGHAHPHPQSQPQPGPQSIAPRPLLPNGNSSAALTEQQQRQSIHQQRHRAQQQAQSAHSRSYHLHKHMRMLDQQRAAQLAAKQQHFQQQQHEQQQQHQQQQHIQKQQQLQLKQHPQNGTHGFRAIQRHYQPHQQMYPVHQQPIPIKPHPGPQQAQTLRPGQQPQGQLSQQQLMMQRYQQHRQLQQKQLQLRQLQYLRNKSSAQYPTQANSSPSALAAAAAASSTPGSHSPTPPRVFGSQVDQPIKKSTRPLECANCMSLDSLSWKPKSDSTGKATDHEPTVEERSTILCPACTQYLQTHGKPRPVPPFRTNFLKKIHTRFKRELQEVRFQGWQDAQVLEIEDRMDEREFQMVFNGLDEADAAVLQRPAASTTTAAAADASSLPATSPPSSSSPKAAGSPHPASDKASDTTLTAPGPAKVSIPEDLVIKIEDDDDDGVLPKSDPKNDDLDIRTYQSEASVGELFGHRWRTEPVVGYTLVHFGGSDRTRMVPMNPTVPSLTVTFNRTAESITFAFRVLVNGLCLLSTGGGPPALHMPETVDDEDEEEEEEEVVVIPDNDKEGASASPVPDTKTPDQPDSVKQTKSSLPESSGAE</sequence>
<feature type="region of interest" description="Disordered" evidence="1">
    <location>
        <begin position="548"/>
        <end position="588"/>
    </location>
</feature>
<dbReference type="Proteomes" id="UP000827284">
    <property type="component" value="Unassembled WGS sequence"/>
</dbReference>
<feature type="compositionally biased region" description="Low complexity" evidence="1">
    <location>
        <begin position="470"/>
        <end position="481"/>
    </location>
</feature>